<organism evidence="2 3">
    <name type="scientific">Larkinella rosea</name>
    <dbReference type="NCBI Taxonomy" id="2025312"/>
    <lineage>
        <taxon>Bacteria</taxon>
        <taxon>Pseudomonadati</taxon>
        <taxon>Bacteroidota</taxon>
        <taxon>Cytophagia</taxon>
        <taxon>Cytophagales</taxon>
        <taxon>Spirosomataceae</taxon>
        <taxon>Larkinella</taxon>
    </lineage>
</organism>
<dbReference type="RefSeq" id="WP_124877402.1">
    <property type="nucleotide sequence ID" value="NZ_RQJO01000010.1"/>
</dbReference>
<dbReference type="Proteomes" id="UP000271925">
    <property type="component" value="Unassembled WGS sequence"/>
</dbReference>
<proteinExistence type="predicted"/>
<keyword evidence="3" id="KW-1185">Reference proteome</keyword>
<accession>A0A3P1BIK9</accession>
<dbReference type="Pfam" id="PF14224">
    <property type="entry name" value="DUF4331"/>
    <property type="match status" value="1"/>
</dbReference>
<reference evidence="2 3" key="1">
    <citation type="submission" date="2018-11" db="EMBL/GenBank/DDBJ databases">
        <authorList>
            <person name="Zhou Z."/>
            <person name="Wang G."/>
        </authorList>
    </citation>
    <scope>NUCLEOTIDE SEQUENCE [LARGE SCALE GENOMIC DNA]</scope>
    <source>
        <strain evidence="2 3">KCTC52004</strain>
    </source>
</reference>
<protein>
    <submittedName>
        <fullName evidence="2">DUF4331 domain-containing protein</fullName>
    </submittedName>
</protein>
<feature type="chain" id="PRO_5018336256" evidence="1">
    <location>
        <begin position="24"/>
        <end position="755"/>
    </location>
</feature>
<keyword evidence="1" id="KW-0732">Signal</keyword>
<dbReference type="InterPro" id="IPR025566">
    <property type="entry name" value="DUF4331"/>
</dbReference>
<dbReference type="AlphaFoldDB" id="A0A3P1BIK9"/>
<feature type="signal peptide" evidence="1">
    <location>
        <begin position="1"/>
        <end position="23"/>
    </location>
</feature>
<evidence type="ECO:0000313" key="3">
    <source>
        <dbReference type="Proteomes" id="UP000271925"/>
    </source>
</evidence>
<evidence type="ECO:0000256" key="1">
    <source>
        <dbReference type="SAM" id="SignalP"/>
    </source>
</evidence>
<name>A0A3P1BIK9_9BACT</name>
<dbReference type="EMBL" id="RQJO01000010">
    <property type="protein sequence ID" value="RRB00939.1"/>
    <property type="molecule type" value="Genomic_DNA"/>
</dbReference>
<evidence type="ECO:0000313" key="2">
    <source>
        <dbReference type="EMBL" id="RRB00939.1"/>
    </source>
</evidence>
<dbReference type="OrthoDB" id="9791748at2"/>
<gene>
    <name evidence="2" type="ORF">EHT25_22395</name>
</gene>
<sequence>MKKILTLLLLAVLFYLPSGQLMASSHREAPLISTDPLADNTDVYAFKSPTDAEKIVLIANYIPFEDPAGGPNWYTFGENIRYEIHVDNNTATPGDDITYRFTFKIVNEDPTTFFNIRLGKQNQKTTYTCERSTNGGASWTTVVTDGVVPPANIGPRSIENATVGLGAPSYNALAKQAITMSSTGERIFCGPIDDPFFVDLGGVFDVGNFRTMGRDGLARFNVHTIAIEVPVSTLQKSKKTVAMAATILDPDYVIGVWASSSRRQIKTINSGGDVGYDGGWVQVSRLGMPLTNEAVIPIGMKDKWNAMTPYGGNDLQFAANFTNPELALYMDDSKFGGAVPGLSALRIQSKSLGSFDFRNGKPGLFGLKGNAALDGTALAENAFGAVLLPNNASPRAVDLLPIFYTGVPNLRPYQLATGKNGNPLAAGKPFINNFLPTLGDMLRLNMAVPATPRNHAKFSSLGLVGAAVMGLTDPMYTNANLQFIPNMDGFPNGRRLEDDVTTIELQAVGGVVLAAIGLWYDDFIPGTSPSPVTPNLGSVLGFTAGVTKNDTTFKSAFPFVQDPWRGFIGSGYEPNQPLAVKVQSYNCANGDITFARVGGDPAKTVEFSAAGVVNGVYGTSVNRQIEFGVRNDPNNSTITINGRYVGEPASMVSYVFNFRAYCAPARLSAEADQLSVRVLGNPTSKSEVVVEVTGVSGQSLHLSVINSQGQQFGEHAIPVATSVERRTLRLGQQTGVYFLEVKTPTDRQIIKLLRQ</sequence>
<comment type="caution">
    <text evidence="2">The sequence shown here is derived from an EMBL/GenBank/DDBJ whole genome shotgun (WGS) entry which is preliminary data.</text>
</comment>